<dbReference type="CDD" id="cd13634">
    <property type="entry name" value="PBP2_Sco4506"/>
    <property type="match status" value="1"/>
</dbReference>
<organism evidence="4">
    <name type="scientific">Archaeoglobus fulgidus</name>
    <dbReference type="NCBI Taxonomy" id="2234"/>
    <lineage>
        <taxon>Archaea</taxon>
        <taxon>Methanobacteriati</taxon>
        <taxon>Methanobacteriota</taxon>
        <taxon>Archaeoglobi</taxon>
        <taxon>Archaeoglobales</taxon>
        <taxon>Archaeoglobaceae</taxon>
        <taxon>Archaeoglobus</taxon>
    </lineage>
</organism>
<keyword evidence="2 3" id="KW-0456">Lyase</keyword>
<name>A0A7J3M1V4_ARCFL</name>
<evidence type="ECO:0000256" key="3">
    <source>
        <dbReference type="HAMAP-Rule" id="MF_00995"/>
    </source>
</evidence>
<dbReference type="EC" id="4.2.1.151" evidence="3"/>
<proteinExistence type="inferred from homology"/>
<protein>
    <recommendedName>
        <fullName evidence="3">Chorismate dehydratase</fullName>
        <ecNumber evidence="3">4.2.1.151</ecNumber>
    </recommendedName>
    <alternativeName>
        <fullName evidence="3">Menaquinone biosynthetic enzyme MqnA</fullName>
    </alternativeName>
</protein>
<dbReference type="InterPro" id="IPR003773">
    <property type="entry name" value="Menaquinone_biosynth"/>
</dbReference>
<keyword evidence="1 3" id="KW-0474">Menaquinone biosynthesis</keyword>
<accession>A0A7J3M1V4</accession>
<dbReference type="GO" id="GO:0009234">
    <property type="term" value="P:menaquinone biosynthetic process"/>
    <property type="evidence" value="ECO:0007669"/>
    <property type="project" value="UniProtKB-UniRule"/>
</dbReference>
<evidence type="ECO:0000256" key="2">
    <source>
        <dbReference type="ARBA" id="ARBA00023239"/>
    </source>
</evidence>
<comment type="caution">
    <text evidence="4">The sequence shown here is derived from an EMBL/GenBank/DDBJ whole genome shotgun (WGS) entry which is preliminary data.</text>
</comment>
<dbReference type="HAMAP" id="MF_00995">
    <property type="entry name" value="MqnA"/>
    <property type="match status" value="1"/>
</dbReference>
<gene>
    <name evidence="3" type="primary">mqnA</name>
    <name evidence="4" type="ORF">ENT52_03945</name>
</gene>
<evidence type="ECO:0000256" key="1">
    <source>
        <dbReference type="ARBA" id="ARBA00022428"/>
    </source>
</evidence>
<dbReference type="InterPro" id="IPR030868">
    <property type="entry name" value="MqnA"/>
</dbReference>
<dbReference type="EMBL" id="DSYZ01000085">
    <property type="protein sequence ID" value="HGT82861.1"/>
    <property type="molecule type" value="Genomic_DNA"/>
</dbReference>
<comment type="catalytic activity">
    <reaction evidence="3">
        <text>chorismate = 3-[(1-carboxyvinyl)-oxy]benzoate + H2O</text>
        <dbReference type="Rhea" id="RHEA:40051"/>
        <dbReference type="ChEBI" id="CHEBI:15377"/>
        <dbReference type="ChEBI" id="CHEBI:29748"/>
        <dbReference type="ChEBI" id="CHEBI:76981"/>
        <dbReference type="EC" id="4.2.1.151"/>
    </reaction>
</comment>
<dbReference type="SUPFAM" id="SSF53850">
    <property type="entry name" value="Periplasmic binding protein-like II"/>
    <property type="match status" value="1"/>
</dbReference>
<dbReference type="Pfam" id="PF02621">
    <property type="entry name" value="VitK2_biosynth"/>
    <property type="match status" value="1"/>
</dbReference>
<dbReference type="GO" id="GO:0016836">
    <property type="term" value="F:hydro-lyase activity"/>
    <property type="evidence" value="ECO:0007669"/>
    <property type="project" value="UniProtKB-UniRule"/>
</dbReference>
<comment type="function">
    <text evidence="3">Catalyzes the dehydration of chorismate into 3-[(1-carboxyvinyl)oxy]benzoate, a step in the biosynthesis of menaquinone (MK, vitamin K2).</text>
</comment>
<dbReference type="AlphaFoldDB" id="A0A7J3M1V4"/>
<dbReference type="Gene3D" id="3.40.190.10">
    <property type="entry name" value="Periplasmic binding protein-like II"/>
    <property type="match status" value="2"/>
</dbReference>
<evidence type="ECO:0000313" key="4">
    <source>
        <dbReference type="EMBL" id="HGT82861.1"/>
    </source>
</evidence>
<dbReference type="PANTHER" id="PTHR37690:SF1">
    <property type="entry name" value="CHORISMATE DEHYDRATASE"/>
    <property type="match status" value="1"/>
</dbReference>
<comment type="pathway">
    <text evidence="3">Quinol/quinone metabolism; menaquinone biosynthesis.</text>
</comment>
<comment type="similarity">
    <text evidence="3">Belongs to the MqnA/MqnD family. MqnA subfamily.</text>
</comment>
<sequence>MKIGKFGFVNNFLPYYKLEKDGKYEILEGTPRRLAEMFEQREICYAPIPTYELVKKGYEPKRFCIASDGEVYSVIIVSKKKRLDDSPIAITSQSMTSANMMRIIKRERGLVNDLVVVNGKLDEMLKGFDHVLVIGDEAIKARMRYRVLMDLGEEWKEITGLPAVFGVAVSRVDGIDEDVIESLRWGRKNVEEIAKVASEKFRLPEEFLSHYFTSLIHELGQKEKKAIDVFREMCYEHRLL</sequence>
<dbReference type="PANTHER" id="PTHR37690">
    <property type="entry name" value="CHORISMATE DEHYDRATASE"/>
    <property type="match status" value="1"/>
</dbReference>
<dbReference type="UniPathway" id="UPA00079"/>
<reference evidence="4" key="1">
    <citation type="journal article" date="2020" name="mSystems">
        <title>Genome- and Community-Level Interaction Insights into Carbon Utilization and Element Cycling Functions of Hydrothermarchaeota in Hydrothermal Sediment.</title>
        <authorList>
            <person name="Zhou Z."/>
            <person name="Liu Y."/>
            <person name="Xu W."/>
            <person name="Pan J."/>
            <person name="Luo Z.H."/>
            <person name="Li M."/>
        </authorList>
    </citation>
    <scope>NUCLEOTIDE SEQUENCE [LARGE SCALE GENOMIC DNA]</scope>
    <source>
        <strain evidence="4">SpSt-587</strain>
    </source>
</reference>